<reference evidence="2" key="1">
    <citation type="submission" date="2021-01" db="EMBL/GenBank/DDBJ databases">
        <authorList>
            <person name="Corre E."/>
            <person name="Pelletier E."/>
            <person name="Niang G."/>
            <person name="Scheremetjew M."/>
            <person name="Finn R."/>
            <person name="Kale V."/>
            <person name="Holt S."/>
            <person name="Cochrane G."/>
            <person name="Meng A."/>
            <person name="Brown T."/>
            <person name="Cohen L."/>
        </authorList>
    </citation>
    <scope>NUCLEOTIDE SEQUENCE</scope>
    <source>
        <strain evidence="2">RCC2336</strain>
    </source>
</reference>
<sequence length="218" mass="23152">MATTFTSTTTTTMLLLLLLLVMPASTYAFLIGGNDSPTMENAIAFQVGCENSPELPECQGGSTKADPEEAAAQIAQNENINDEEGKQEVGEGFGGAAGGVRLTAPESIGEGVLPTAPSRGEESAAAELQQTKQETETFDKCNIHSQCRSGAAWCDLKCCEQLGDNCFGKEPSWMCGDKTQVSAEKPADACEIKTGCDKTKPAAAIWDWGLKKWRCADK</sequence>
<dbReference type="AlphaFoldDB" id="A0A7S3E0X1"/>
<proteinExistence type="predicted"/>
<gene>
    <name evidence="2" type="ORF">PPRO1316_LOCUS2616</name>
</gene>
<evidence type="ECO:0000256" key="1">
    <source>
        <dbReference type="SAM" id="SignalP"/>
    </source>
</evidence>
<dbReference type="EMBL" id="HBHV01003820">
    <property type="protein sequence ID" value="CAE0013179.1"/>
    <property type="molecule type" value="Transcribed_RNA"/>
</dbReference>
<evidence type="ECO:0000313" key="2">
    <source>
        <dbReference type="EMBL" id="CAE0013179.1"/>
    </source>
</evidence>
<organism evidence="2">
    <name type="scientific">Pycnococcus provasolii</name>
    <dbReference type="NCBI Taxonomy" id="41880"/>
    <lineage>
        <taxon>Eukaryota</taxon>
        <taxon>Viridiplantae</taxon>
        <taxon>Chlorophyta</taxon>
        <taxon>Pseudoscourfieldiophyceae</taxon>
        <taxon>Pseudoscourfieldiales</taxon>
        <taxon>Pycnococcaceae</taxon>
        <taxon>Pycnococcus</taxon>
    </lineage>
</organism>
<name>A0A7S3E0X1_9CHLO</name>
<feature type="signal peptide" evidence="1">
    <location>
        <begin position="1"/>
        <end position="28"/>
    </location>
</feature>
<accession>A0A7S3E0X1</accession>
<feature type="chain" id="PRO_5030676406" evidence="1">
    <location>
        <begin position="29"/>
        <end position="218"/>
    </location>
</feature>
<keyword evidence="1" id="KW-0732">Signal</keyword>
<protein>
    <submittedName>
        <fullName evidence="2">Uncharacterized protein</fullName>
    </submittedName>
</protein>